<keyword evidence="1" id="KW-0808">Transferase</keyword>
<dbReference type="InterPro" id="IPR051321">
    <property type="entry name" value="PHA/PHB_synthase"/>
</dbReference>
<dbReference type="Proteomes" id="UP000319897">
    <property type="component" value="Unassembled WGS sequence"/>
</dbReference>
<dbReference type="Pfam" id="PF12551">
    <property type="entry name" value="PHBC_N"/>
    <property type="match status" value="1"/>
</dbReference>
<evidence type="ECO:0000313" key="6">
    <source>
        <dbReference type="EMBL" id="TPE61734.1"/>
    </source>
</evidence>
<name>A0A501XN78_9SPHN</name>
<dbReference type="Gene3D" id="3.40.50.1820">
    <property type="entry name" value="alpha/beta hydrolase"/>
    <property type="match status" value="1"/>
</dbReference>
<evidence type="ECO:0000256" key="1">
    <source>
        <dbReference type="ARBA" id="ARBA00022679"/>
    </source>
</evidence>
<dbReference type="GO" id="GO:0016746">
    <property type="term" value="F:acyltransferase activity"/>
    <property type="evidence" value="ECO:0007669"/>
    <property type="project" value="UniProtKB-KW"/>
</dbReference>
<dbReference type="PANTHER" id="PTHR36837">
    <property type="entry name" value="POLY(3-HYDROXYALKANOATE) POLYMERASE SUBUNIT PHAC"/>
    <property type="match status" value="1"/>
</dbReference>
<dbReference type="InterPro" id="IPR010941">
    <property type="entry name" value="PhaC_N"/>
</dbReference>
<comment type="caution">
    <text evidence="6">The sequence shown here is derived from an EMBL/GenBank/DDBJ whole genome shotgun (WGS) entry which is preliminary data.</text>
</comment>
<evidence type="ECO:0000259" key="5">
    <source>
        <dbReference type="Pfam" id="PF12551"/>
    </source>
</evidence>
<dbReference type="EMBL" id="VFSU01000021">
    <property type="protein sequence ID" value="TPE61734.1"/>
    <property type="molecule type" value="Genomic_DNA"/>
</dbReference>
<gene>
    <name evidence="6" type="ORF">FJQ54_07455</name>
</gene>
<evidence type="ECO:0000313" key="7">
    <source>
        <dbReference type="Proteomes" id="UP000319897"/>
    </source>
</evidence>
<dbReference type="Pfam" id="PF07167">
    <property type="entry name" value="PhaC_N"/>
    <property type="match status" value="1"/>
</dbReference>
<reference evidence="6 7" key="1">
    <citation type="submission" date="2019-06" db="EMBL/GenBank/DDBJ databases">
        <authorList>
            <person name="Lee I."/>
            <person name="Jang G.I."/>
            <person name="Hwang C.Y."/>
        </authorList>
    </citation>
    <scope>NUCLEOTIDE SEQUENCE [LARGE SCALE GENOMIC DNA]</scope>
    <source>
        <strain evidence="6 7">PAMC 28131</strain>
    </source>
</reference>
<dbReference type="GO" id="GO:0016787">
    <property type="term" value="F:hydrolase activity"/>
    <property type="evidence" value="ECO:0007669"/>
    <property type="project" value="UniProtKB-KW"/>
</dbReference>
<dbReference type="AlphaFoldDB" id="A0A501XN78"/>
<dbReference type="SUPFAM" id="SSF53474">
    <property type="entry name" value="alpha/beta-Hydrolases"/>
    <property type="match status" value="1"/>
</dbReference>
<keyword evidence="7" id="KW-1185">Reference proteome</keyword>
<proteinExistence type="predicted"/>
<accession>A0A501XN78</accession>
<keyword evidence="2" id="KW-0012">Acyltransferase</keyword>
<sequence length="576" mass="62963">MTNPEPDPLDSFAEAADRSAHALIAQAFFGLSPLTIAQSFTDWGLHLASSPGTQAKLAAKGARKTARLVRYAAERSTDPAAGPAIEPLPQDHRFDDPAWKQHPYDLISQAFLLQQQWWHVATTGMAGVSRHHEMVAEFATRQLLDMAAPTNFIASNPVLQQRIVETGGRCLLDGTAHWLEDVGRLVSGAPPAGVDAYQVGKDVAVTPGEVVFRNELIELIQYAPASGNVHPEPVLIVPAWIMKYYILDLSPENSLVRWLVGQGFTVFMISWRNPDAAFRDFDMEDYRKLGPQAALDAVTAITGAAKIHAAGYCLGGTLLAIAAASLARDGDERLASLTLFAAQTDFTEPGELGLFIDEAQLNLLDSMMWKKGYLDSSNMGGAFQLLRSNDLVWSHILSTYLMGEREPMNDLMAWNADGTRMPYAMHSQYLRQLFLNNDLADGRYCTDGHPISLSALRMPIFMVGTERDHVAPWRSVHKLHMLTGADIRFLLASGGHNAGIVSEPGHPHRHYSVATRAADAPAPTPDEWLAAADRQEGSWWPEWGRWLAAHSSAPAAPPPMGTPSLGAAPGEYVLQR</sequence>
<evidence type="ECO:0000259" key="4">
    <source>
        <dbReference type="Pfam" id="PF07167"/>
    </source>
</evidence>
<evidence type="ECO:0000256" key="2">
    <source>
        <dbReference type="ARBA" id="ARBA00023315"/>
    </source>
</evidence>
<feature type="domain" description="Poly-beta-hydroxybutyrate polymerase N-terminal" evidence="4">
    <location>
        <begin position="90"/>
        <end position="259"/>
    </location>
</feature>
<dbReference type="RefSeq" id="WP_140927793.1">
    <property type="nucleotide sequence ID" value="NZ_VFSU01000021.1"/>
</dbReference>
<organism evidence="6 7">
    <name type="scientific">Sandaracinobacter neustonicus</name>
    <dbReference type="NCBI Taxonomy" id="1715348"/>
    <lineage>
        <taxon>Bacteria</taxon>
        <taxon>Pseudomonadati</taxon>
        <taxon>Pseudomonadota</taxon>
        <taxon>Alphaproteobacteria</taxon>
        <taxon>Sphingomonadales</taxon>
        <taxon>Sphingosinicellaceae</taxon>
        <taxon>Sandaracinobacter</taxon>
    </lineage>
</organism>
<feature type="domain" description="Poly-beta-hydroxybutyrate polymerase N-terminal" evidence="5">
    <location>
        <begin position="12"/>
        <end position="52"/>
    </location>
</feature>
<dbReference type="InterPro" id="IPR022211">
    <property type="entry name" value="PHBC_N"/>
</dbReference>
<dbReference type="OrthoDB" id="7208816at2"/>
<dbReference type="InterPro" id="IPR029058">
    <property type="entry name" value="AB_hydrolase_fold"/>
</dbReference>
<dbReference type="PANTHER" id="PTHR36837:SF5">
    <property type="entry name" value="POLY-3-HYDROXYBUTYRATE SYNTHASE"/>
    <property type="match status" value="1"/>
</dbReference>
<evidence type="ECO:0000256" key="3">
    <source>
        <dbReference type="SAM" id="MobiDB-lite"/>
    </source>
</evidence>
<keyword evidence="6" id="KW-0378">Hydrolase</keyword>
<dbReference type="GO" id="GO:0042619">
    <property type="term" value="P:poly-hydroxybutyrate biosynthetic process"/>
    <property type="evidence" value="ECO:0007669"/>
    <property type="project" value="InterPro"/>
</dbReference>
<protein>
    <submittedName>
        <fullName evidence="6">Alpha/beta fold hydrolase</fullName>
    </submittedName>
</protein>
<feature type="region of interest" description="Disordered" evidence="3">
    <location>
        <begin position="551"/>
        <end position="576"/>
    </location>
</feature>